<reference evidence="3" key="2">
    <citation type="submission" date="2021-12" db="EMBL/GenBank/DDBJ databases">
        <title>Resequencing data analysis of finger millet.</title>
        <authorList>
            <person name="Hatakeyama M."/>
            <person name="Aluri S."/>
            <person name="Balachadran M.T."/>
            <person name="Sivarajan S.R."/>
            <person name="Poveda L."/>
            <person name="Shimizu-Inatsugi R."/>
            <person name="Schlapbach R."/>
            <person name="Sreeman S.M."/>
            <person name="Shimizu K.K."/>
        </authorList>
    </citation>
    <scope>NUCLEOTIDE SEQUENCE</scope>
</reference>
<feature type="chain" id="PRO_5043988716" evidence="2">
    <location>
        <begin position="25"/>
        <end position="292"/>
    </location>
</feature>
<keyword evidence="1" id="KW-0472">Membrane</keyword>
<keyword evidence="1" id="KW-1133">Transmembrane helix</keyword>
<evidence type="ECO:0000256" key="2">
    <source>
        <dbReference type="SAM" id="SignalP"/>
    </source>
</evidence>
<evidence type="ECO:0000256" key="1">
    <source>
        <dbReference type="SAM" id="Phobius"/>
    </source>
</evidence>
<name>A0AAV5D4U4_ELECO</name>
<accession>A0AAV5D4U4</accession>
<gene>
    <name evidence="3" type="primary">ga23664</name>
    <name evidence="3" type="ORF">PR202_ga23664</name>
</gene>
<dbReference type="GO" id="GO:0016020">
    <property type="term" value="C:membrane"/>
    <property type="evidence" value="ECO:0007669"/>
    <property type="project" value="TreeGrafter"/>
</dbReference>
<organism evidence="3 4">
    <name type="scientific">Eleusine coracana subsp. coracana</name>
    <dbReference type="NCBI Taxonomy" id="191504"/>
    <lineage>
        <taxon>Eukaryota</taxon>
        <taxon>Viridiplantae</taxon>
        <taxon>Streptophyta</taxon>
        <taxon>Embryophyta</taxon>
        <taxon>Tracheophyta</taxon>
        <taxon>Spermatophyta</taxon>
        <taxon>Magnoliopsida</taxon>
        <taxon>Liliopsida</taxon>
        <taxon>Poales</taxon>
        <taxon>Poaceae</taxon>
        <taxon>PACMAD clade</taxon>
        <taxon>Chloridoideae</taxon>
        <taxon>Cynodonteae</taxon>
        <taxon>Eleusininae</taxon>
        <taxon>Eleusine</taxon>
    </lineage>
</organism>
<dbReference type="Proteomes" id="UP001054889">
    <property type="component" value="Unassembled WGS sequence"/>
</dbReference>
<feature type="transmembrane region" description="Helical" evidence="1">
    <location>
        <begin position="95"/>
        <end position="116"/>
    </location>
</feature>
<reference evidence="3" key="1">
    <citation type="journal article" date="2018" name="DNA Res.">
        <title>Multiple hybrid de novo genome assembly of finger millet, an orphan allotetraploid crop.</title>
        <authorList>
            <person name="Hatakeyama M."/>
            <person name="Aluri S."/>
            <person name="Balachadran M.T."/>
            <person name="Sivarajan S.R."/>
            <person name="Patrignani A."/>
            <person name="Gruter S."/>
            <person name="Poveda L."/>
            <person name="Shimizu-Inatsugi R."/>
            <person name="Baeten J."/>
            <person name="Francoijs K.J."/>
            <person name="Nataraja K.N."/>
            <person name="Reddy Y.A.N."/>
            <person name="Phadnis S."/>
            <person name="Ravikumar R.L."/>
            <person name="Schlapbach R."/>
            <person name="Sreeman S.M."/>
            <person name="Shimizu K.K."/>
        </authorList>
    </citation>
    <scope>NUCLEOTIDE SEQUENCE</scope>
</reference>
<comment type="caution">
    <text evidence="3">The sequence shown here is derived from an EMBL/GenBank/DDBJ whole genome shotgun (WGS) entry which is preliminary data.</text>
</comment>
<keyword evidence="1" id="KW-0812">Transmembrane</keyword>
<dbReference type="AlphaFoldDB" id="A0AAV5D4U4"/>
<dbReference type="PANTHER" id="PTHR31414">
    <property type="entry name" value="TRANSMEMBRANE PROTEIN DDB_G0292058"/>
    <property type="match status" value="1"/>
</dbReference>
<feature type="signal peptide" evidence="2">
    <location>
        <begin position="1"/>
        <end position="24"/>
    </location>
</feature>
<dbReference type="PANTHER" id="PTHR31414:SF16">
    <property type="entry name" value="TRANSMEMBRANE PROTEIN"/>
    <property type="match status" value="1"/>
</dbReference>
<sequence length="292" mass="31448">MGVIPGAAAAVLVAALVLVVGADASGDSLADLGGAAREIESAPEVKNLGPWAKGLLKGMPSAAAGPAAMAPVSKYPLVLAEERTRRPDVLHHLKMSAALICIAVLLPVLAFLGYGLKQYGPKYTVYIFVSLCWIIVAALFILLGIFLILNRTNLLCKFASVDIRSVFLIQAWQNYTCMAPDTDLCSGNRSLTYDIYGQLVLASNVSYALYHYAPVLLNLQDCKFVRATFSLIASQYCPPLERDLRLVSAGLALIASGFVLYLLWMLFADRPQREEVSDLAPGSRITPVDNSP</sequence>
<feature type="transmembrane region" description="Helical" evidence="1">
    <location>
        <begin position="123"/>
        <end position="149"/>
    </location>
</feature>
<keyword evidence="4" id="KW-1185">Reference proteome</keyword>
<feature type="transmembrane region" description="Helical" evidence="1">
    <location>
        <begin position="246"/>
        <end position="267"/>
    </location>
</feature>
<dbReference type="InterPro" id="IPR040283">
    <property type="entry name" value="DDB_G0292058-like"/>
</dbReference>
<dbReference type="EMBL" id="BQKI01000012">
    <property type="protein sequence ID" value="GJN05983.1"/>
    <property type="molecule type" value="Genomic_DNA"/>
</dbReference>
<evidence type="ECO:0000313" key="4">
    <source>
        <dbReference type="Proteomes" id="UP001054889"/>
    </source>
</evidence>
<evidence type="ECO:0000313" key="3">
    <source>
        <dbReference type="EMBL" id="GJN05983.1"/>
    </source>
</evidence>
<proteinExistence type="predicted"/>
<protein>
    <submittedName>
        <fullName evidence="3">Uncharacterized protein</fullName>
    </submittedName>
</protein>
<keyword evidence="2" id="KW-0732">Signal</keyword>